<dbReference type="GO" id="GO:0045840">
    <property type="term" value="P:positive regulation of mitotic nuclear division"/>
    <property type="evidence" value="ECO:0007669"/>
    <property type="project" value="TreeGrafter"/>
</dbReference>
<organism evidence="15 16">
    <name type="scientific">Fundulus heteroclitus</name>
    <name type="common">Killifish</name>
    <name type="synonym">Mummichog</name>
    <dbReference type="NCBI Taxonomy" id="8078"/>
    <lineage>
        <taxon>Eukaryota</taxon>
        <taxon>Metazoa</taxon>
        <taxon>Chordata</taxon>
        <taxon>Craniata</taxon>
        <taxon>Vertebrata</taxon>
        <taxon>Euteleostomi</taxon>
        <taxon>Actinopterygii</taxon>
        <taxon>Neopterygii</taxon>
        <taxon>Teleostei</taxon>
        <taxon>Neoteleostei</taxon>
        <taxon>Acanthomorphata</taxon>
        <taxon>Ovalentaria</taxon>
        <taxon>Atherinomorphae</taxon>
        <taxon>Cyprinodontiformes</taxon>
        <taxon>Fundulidae</taxon>
        <taxon>Fundulus</taxon>
    </lineage>
</organism>
<evidence type="ECO:0000256" key="7">
    <source>
        <dbReference type="ARBA" id="ARBA00022989"/>
    </source>
</evidence>
<keyword evidence="11" id="KW-0325">Glycoprotein</keyword>
<accession>A0A3Q2QAN3</accession>
<evidence type="ECO:0000256" key="11">
    <source>
        <dbReference type="ARBA" id="ARBA00023180"/>
    </source>
</evidence>
<evidence type="ECO:0000256" key="10">
    <source>
        <dbReference type="ARBA" id="ARBA00023157"/>
    </source>
</evidence>
<dbReference type="PROSITE" id="PS50026">
    <property type="entry name" value="EGF_3"/>
    <property type="match status" value="1"/>
</dbReference>
<dbReference type="PANTHER" id="PTHR10740">
    <property type="entry name" value="TRANSFORMING GROWTH FACTOR ALPHA"/>
    <property type="match status" value="1"/>
</dbReference>
<dbReference type="Ensembl" id="ENSFHET00000008551.1">
    <property type="protein sequence ID" value="ENSFHEP00000024138.1"/>
    <property type="gene ID" value="ENSFHEG00000005544.1"/>
</dbReference>
<keyword evidence="10 12" id="KW-1015">Disulfide bond</keyword>
<reference evidence="15" key="2">
    <citation type="submission" date="2025-09" db="UniProtKB">
        <authorList>
            <consortium name="Ensembl"/>
        </authorList>
    </citation>
    <scope>IDENTIFICATION</scope>
</reference>
<evidence type="ECO:0000256" key="5">
    <source>
        <dbReference type="ARBA" id="ARBA00022692"/>
    </source>
</evidence>
<dbReference type="GO" id="GO:0005615">
    <property type="term" value="C:extracellular space"/>
    <property type="evidence" value="ECO:0007669"/>
    <property type="project" value="TreeGrafter"/>
</dbReference>
<evidence type="ECO:0000256" key="13">
    <source>
        <dbReference type="SAM" id="Phobius"/>
    </source>
</evidence>
<sequence>MLLLCIDNHTVLMSELTAFQLKEQHESVAVVSGQEEKRPLMTKRSVTNCESKFDNYCMNSGKCIFLVELKENHCNCEMGFYGSRCENLDIVSKPVGEDQVVLILFCMTLLVMGLGGGLYFFYKWYKKNKFPSQPKRKGYKGVQTI</sequence>
<dbReference type="GO" id="GO:0016020">
    <property type="term" value="C:membrane"/>
    <property type="evidence" value="ECO:0007669"/>
    <property type="project" value="UniProtKB-SubCell"/>
</dbReference>
<evidence type="ECO:0000259" key="14">
    <source>
        <dbReference type="PROSITE" id="PS50026"/>
    </source>
</evidence>
<keyword evidence="5 13" id="KW-0812">Transmembrane</keyword>
<dbReference type="PRINTS" id="PR00009">
    <property type="entry name" value="EGFTGF"/>
</dbReference>
<evidence type="ECO:0000256" key="9">
    <source>
        <dbReference type="ARBA" id="ARBA00023136"/>
    </source>
</evidence>
<feature type="disulfide bond" evidence="12">
    <location>
        <begin position="57"/>
        <end position="74"/>
    </location>
</feature>
<evidence type="ECO:0000256" key="6">
    <source>
        <dbReference type="ARBA" id="ARBA00022729"/>
    </source>
</evidence>
<dbReference type="STRING" id="8078.ENSFHEP00000024138"/>
<dbReference type="GO" id="GO:0008284">
    <property type="term" value="P:positive regulation of cell population proliferation"/>
    <property type="evidence" value="ECO:0007669"/>
    <property type="project" value="TreeGrafter"/>
</dbReference>
<comment type="subcellular location">
    <subcellularLocation>
        <location evidence="1">Membrane</location>
        <topology evidence="1">Single-pass type I membrane protein</topology>
    </subcellularLocation>
    <subcellularLocation>
        <location evidence="2">Secreted</location>
    </subcellularLocation>
</comment>
<dbReference type="PROSITE" id="PS01186">
    <property type="entry name" value="EGF_2"/>
    <property type="match status" value="1"/>
</dbReference>
<dbReference type="PANTHER" id="PTHR10740:SF11">
    <property type="entry name" value="PROEPIREGULIN"/>
    <property type="match status" value="1"/>
</dbReference>
<dbReference type="InterPro" id="IPR000742">
    <property type="entry name" value="EGF"/>
</dbReference>
<name>A0A3Q2QAN3_FUNHE</name>
<evidence type="ECO:0000256" key="12">
    <source>
        <dbReference type="PROSITE-ProRule" id="PRU00076"/>
    </source>
</evidence>
<evidence type="ECO:0000313" key="16">
    <source>
        <dbReference type="Proteomes" id="UP000265000"/>
    </source>
</evidence>
<evidence type="ECO:0000256" key="2">
    <source>
        <dbReference type="ARBA" id="ARBA00004613"/>
    </source>
</evidence>
<dbReference type="PROSITE" id="PS00022">
    <property type="entry name" value="EGF_1"/>
    <property type="match status" value="1"/>
</dbReference>
<dbReference type="GO" id="GO:0005154">
    <property type="term" value="F:epidermal growth factor receptor binding"/>
    <property type="evidence" value="ECO:0007669"/>
    <property type="project" value="TreeGrafter"/>
</dbReference>
<dbReference type="AlphaFoldDB" id="A0A3Q2QAN3"/>
<keyword evidence="9 13" id="KW-0472">Membrane</keyword>
<dbReference type="Proteomes" id="UP000265000">
    <property type="component" value="Unplaced"/>
</dbReference>
<evidence type="ECO:0000313" key="15">
    <source>
        <dbReference type="Ensembl" id="ENSFHEP00000024138.1"/>
    </source>
</evidence>
<evidence type="ECO:0000256" key="1">
    <source>
        <dbReference type="ARBA" id="ARBA00004479"/>
    </source>
</evidence>
<reference evidence="15" key="1">
    <citation type="submission" date="2025-08" db="UniProtKB">
        <authorList>
            <consortium name="Ensembl"/>
        </authorList>
    </citation>
    <scope>IDENTIFICATION</scope>
</reference>
<feature type="disulfide bond" evidence="12">
    <location>
        <begin position="76"/>
        <end position="85"/>
    </location>
</feature>
<proteinExistence type="predicted"/>
<keyword evidence="4 12" id="KW-0245">EGF-like domain</keyword>
<evidence type="ECO:0000256" key="4">
    <source>
        <dbReference type="ARBA" id="ARBA00022536"/>
    </source>
</evidence>
<keyword evidence="8" id="KW-0339">Growth factor</keyword>
<dbReference type="SUPFAM" id="SSF57196">
    <property type="entry name" value="EGF/Laminin"/>
    <property type="match status" value="1"/>
</dbReference>
<keyword evidence="7 13" id="KW-1133">Transmembrane helix</keyword>
<feature type="transmembrane region" description="Helical" evidence="13">
    <location>
        <begin position="100"/>
        <end position="122"/>
    </location>
</feature>
<keyword evidence="6" id="KW-0732">Signal</keyword>
<dbReference type="GO" id="GO:0008083">
    <property type="term" value="F:growth factor activity"/>
    <property type="evidence" value="ECO:0007669"/>
    <property type="project" value="UniProtKB-KW"/>
</dbReference>
<evidence type="ECO:0000256" key="3">
    <source>
        <dbReference type="ARBA" id="ARBA00022525"/>
    </source>
</evidence>
<protein>
    <recommendedName>
        <fullName evidence="14">EGF-like domain-containing protein</fullName>
    </recommendedName>
</protein>
<comment type="caution">
    <text evidence="12">Lacks conserved residue(s) required for the propagation of feature annotation.</text>
</comment>
<dbReference type="GeneTree" id="ENSGT00940000169510"/>
<feature type="domain" description="EGF-like" evidence="14">
    <location>
        <begin position="45"/>
        <end position="86"/>
    </location>
</feature>
<keyword evidence="3" id="KW-0964">Secreted</keyword>
<dbReference type="Gene3D" id="2.10.25.10">
    <property type="entry name" value="Laminin"/>
    <property type="match status" value="1"/>
</dbReference>
<keyword evidence="16" id="KW-1185">Reference proteome</keyword>
<dbReference type="GO" id="GO:0007173">
    <property type="term" value="P:epidermal growth factor receptor signaling pathway"/>
    <property type="evidence" value="ECO:0007669"/>
    <property type="project" value="TreeGrafter"/>
</dbReference>
<evidence type="ECO:0000256" key="8">
    <source>
        <dbReference type="ARBA" id="ARBA00023030"/>
    </source>
</evidence>